<dbReference type="OrthoDB" id="6112914at2759"/>
<dbReference type="SMART" id="SM01265">
    <property type="entry name" value="Mab-21"/>
    <property type="match status" value="1"/>
</dbReference>
<feature type="domain" description="OTU" evidence="2">
    <location>
        <begin position="98"/>
        <end position="233"/>
    </location>
</feature>
<keyword evidence="3" id="KW-1185">Reference proteome</keyword>
<feature type="compositionally biased region" description="Polar residues" evidence="1">
    <location>
        <begin position="1"/>
        <end position="10"/>
    </location>
</feature>
<dbReference type="GO" id="GO:0004843">
    <property type="term" value="F:cysteine-type deubiquitinase activity"/>
    <property type="evidence" value="ECO:0007669"/>
    <property type="project" value="TreeGrafter"/>
</dbReference>
<dbReference type="Proteomes" id="UP000694844">
    <property type="component" value="Chromosome 8"/>
</dbReference>
<dbReference type="Gene3D" id="3.90.70.80">
    <property type="match status" value="1"/>
</dbReference>
<sequence>MSLKNENPTNDNEDHEDKTANRNAMEDTRDEVDYFDSDEEYLETYGVRFDEIDVLDGDDEYFTPPATRGGRYSEGIHQFENLPVYRRSIQKFAKANQFEIYDIIPDGNCMFRALSDQFMINGRLGYTADHLRTFAVEYLRKHPYKDGHHIQSFLCKETWEDYLEKMSRTKEWGDHIILQALVDAFNLNVTIFNVFEDDVRQNVLQPGADSKRYQMQVSLGHVGEFHYLSLRPCRWTELWPYKSLMYRSIVGSQNVSPLAIRDDIKMKITALEASESLSEKEFVDMIEFHQENTCIISMAGLQHKGIPELKETENTEGHTLSDPLHIDVLTGIPLLHLSFMFKILVPMNMVLIYNFVHSGILRTLSKSKVYFVGSKAARFDAHLRDISKCRKKEKYYSSCNNNDFTAAIFPKDKIVQHQSRYLEDLRFRSVPTLLADSSQTHVGYCQVRVLLNDADIDEHVVVQRGNEKYLKEIKVADRDLLPPHITMVYNGLQCETFPPEAQEWIDRKRTFSFPSRQLLETILNLGCTLIQKAHQWSSDPDIEWKYDFSLANHAIRTRGLSFDQIHGFYIFKILIENVCSHLKRKLKIKHLTAVYFRALEELSDEMWKSNFSGCILFAVESLVACLKARYLPHYFIPSNNLIDSFSAKETNDIRVNVECIRMFPLLVLQFTAENHGYNFAQKLIEIVMKDCSSFQYSKDVMTLFTEAFIPGIMGVMRVLTRRGFYKAAFQQLVNLQEQMIFVEMPADCHAIPEFIDVFETALKSFRQQTTRVILSLLFEKYTKTNVLYKIIDERSTFAKDILPWKTRPEIDWMEIPAEKVSDLSTLAEYFFSCGMKEYNKRNKTLATSTIETAITCLQKCIQTDTICPNNIEDEKLKEEVFSQRDAILLKLKRQLMSYYICLWRVSKLDWTVEPLRGHMDDIEKLCLDLPDKIGILVEMFRYVGMKDKALEYEQKAFLRKR</sequence>
<dbReference type="Pfam" id="PF20266">
    <property type="entry name" value="Mab-21_C"/>
    <property type="match status" value="1"/>
</dbReference>
<dbReference type="SUPFAM" id="SSF54001">
    <property type="entry name" value="Cysteine proteinases"/>
    <property type="match status" value="1"/>
</dbReference>
<feature type="region of interest" description="Disordered" evidence="1">
    <location>
        <begin position="1"/>
        <end position="33"/>
    </location>
</feature>
<dbReference type="AlphaFoldDB" id="A0A8B8B2S6"/>
<dbReference type="GO" id="GO:0016579">
    <property type="term" value="P:protein deubiquitination"/>
    <property type="evidence" value="ECO:0007669"/>
    <property type="project" value="TreeGrafter"/>
</dbReference>
<dbReference type="CDD" id="cd22758">
    <property type="entry name" value="OTU_232R-like"/>
    <property type="match status" value="1"/>
</dbReference>
<dbReference type="PANTHER" id="PTHR12419">
    <property type="entry name" value="OTU DOMAIN CONTAINING PROTEIN"/>
    <property type="match status" value="1"/>
</dbReference>
<protein>
    <submittedName>
        <fullName evidence="4">Uncharacterized protein LOC111107054</fullName>
    </submittedName>
</protein>
<dbReference type="Pfam" id="PF02338">
    <property type="entry name" value="OTU"/>
    <property type="match status" value="1"/>
</dbReference>
<proteinExistence type="predicted"/>
<dbReference type="InterPro" id="IPR003323">
    <property type="entry name" value="OTU_dom"/>
</dbReference>
<dbReference type="GeneID" id="111107054"/>
<dbReference type="InterPro" id="IPR024810">
    <property type="entry name" value="MAB21L/cGLR"/>
</dbReference>
<dbReference type="PROSITE" id="PS50802">
    <property type="entry name" value="OTU"/>
    <property type="match status" value="1"/>
</dbReference>
<dbReference type="Gene3D" id="1.10.1410.40">
    <property type="match status" value="1"/>
</dbReference>
<accession>A0A8B8B2S6</accession>
<name>A0A8B8B2S6_CRAVI</name>
<reference evidence="4" key="1">
    <citation type="submission" date="2025-08" db="UniProtKB">
        <authorList>
            <consortium name="RefSeq"/>
        </authorList>
    </citation>
    <scope>IDENTIFICATION</scope>
    <source>
        <tissue evidence="4">Whole sample</tissue>
    </source>
</reference>
<dbReference type="PANTHER" id="PTHR12419:SF11">
    <property type="entry name" value="OTU DOMAIN-CONTAINING PROTEIN DDB_G0284757"/>
    <property type="match status" value="1"/>
</dbReference>
<gene>
    <name evidence="4" type="primary">LOC111107054</name>
</gene>
<evidence type="ECO:0000313" key="4">
    <source>
        <dbReference type="RefSeq" id="XP_022297712.1"/>
    </source>
</evidence>
<dbReference type="InterPro" id="IPR046906">
    <property type="entry name" value="Mab-21_HhH/H2TH-like"/>
</dbReference>
<feature type="compositionally biased region" description="Basic and acidic residues" evidence="1">
    <location>
        <begin position="15"/>
        <end position="27"/>
    </location>
</feature>
<dbReference type="InterPro" id="IPR038765">
    <property type="entry name" value="Papain-like_cys_pep_sf"/>
</dbReference>
<dbReference type="InterPro" id="IPR050704">
    <property type="entry name" value="Peptidase_C85-like"/>
</dbReference>
<evidence type="ECO:0000313" key="3">
    <source>
        <dbReference type="Proteomes" id="UP000694844"/>
    </source>
</evidence>
<organism evidence="3 4">
    <name type="scientific">Crassostrea virginica</name>
    <name type="common">Eastern oyster</name>
    <dbReference type="NCBI Taxonomy" id="6565"/>
    <lineage>
        <taxon>Eukaryota</taxon>
        <taxon>Metazoa</taxon>
        <taxon>Spiralia</taxon>
        <taxon>Lophotrochozoa</taxon>
        <taxon>Mollusca</taxon>
        <taxon>Bivalvia</taxon>
        <taxon>Autobranchia</taxon>
        <taxon>Pteriomorphia</taxon>
        <taxon>Ostreida</taxon>
        <taxon>Ostreoidea</taxon>
        <taxon>Ostreidae</taxon>
        <taxon>Crassostrea</taxon>
    </lineage>
</organism>
<evidence type="ECO:0000256" key="1">
    <source>
        <dbReference type="SAM" id="MobiDB-lite"/>
    </source>
</evidence>
<evidence type="ECO:0000259" key="2">
    <source>
        <dbReference type="PROSITE" id="PS50802"/>
    </source>
</evidence>
<dbReference type="KEGG" id="cvn:111107054"/>
<dbReference type="RefSeq" id="XP_022297712.1">
    <property type="nucleotide sequence ID" value="XM_022442004.1"/>
</dbReference>